<protein>
    <submittedName>
        <fullName evidence="1">Disease resistance protein RPH8A</fullName>
    </submittedName>
</protein>
<reference evidence="1" key="2">
    <citation type="journal article" date="2024" name="Plant">
        <title>Genomic evolution and insights into agronomic trait innovations of Sesamum species.</title>
        <authorList>
            <person name="Miao H."/>
            <person name="Wang L."/>
            <person name="Qu L."/>
            <person name="Liu H."/>
            <person name="Sun Y."/>
            <person name="Le M."/>
            <person name="Wang Q."/>
            <person name="Wei S."/>
            <person name="Zheng Y."/>
            <person name="Lin W."/>
            <person name="Duan Y."/>
            <person name="Cao H."/>
            <person name="Xiong S."/>
            <person name="Wang X."/>
            <person name="Wei L."/>
            <person name="Li C."/>
            <person name="Ma Q."/>
            <person name="Ju M."/>
            <person name="Zhao R."/>
            <person name="Li G."/>
            <person name="Mu C."/>
            <person name="Tian Q."/>
            <person name="Mei H."/>
            <person name="Zhang T."/>
            <person name="Gao T."/>
            <person name="Zhang H."/>
        </authorList>
    </citation>
    <scope>NUCLEOTIDE SEQUENCE</scope>
    <source>
        <strain evidence="1">3651</strain>
    </source>
</reference>
<keyword evidence="2" id="KW-1185">Reference proteome</keyword>
<comment type="caution">
    <text evidence="1">The sequence shown here is derived from an EMBL/GenBank/DDBJ whole genome shotgun (WGS) entry which is preliminary data.</text>
</comment>
<evidence type="ECO:0000313" key="2">
    <source>
        <dbReference type="Proteomes" id="UP001293254"/>
    </source>
</evidence>
<reference evidence="1" key="1">
    <citation type="submission" date="2020-06" db="EMBL/GenBank/DDBJ databases">
        <authorList>
            <person name="Li T."/>
            <person name="Hu X."/>
            <person name="Zhang T."/>
            <person name="Song X."/>
            <person name="Zhang H."/>
            <person name="Dai N."/>
            <person name="Sheng W."/>
            <person name="Hou X."/>
            <person name="Wei L."/>
        </authorList>
    </citation>
    <scope>NUCLEOTIDE SEQUENCE</scope>
    <source>
        <strain evidence="1">3651</strain>
        <tissue evidence="1">Leaf</tissue>
    </source>
</reference>
<name>A0AAE1YE16_9LAMI</name>
<evidence type="ECO:0000313" key="1">
    <source>
        <dbReference type="EMBL" id="KAK4427858.1"/>
    </source>
</evidence>
<dbReference type="SUPFAM" id="SSF52058">
    <property type="entry name" value="L domain-like"/>
    <property type="match status" value="1"/>
</dbReference>
<gene>
    <name evidence="1" type="ORF">Salat_1554800</name>
</gene>
<dbReference type="Proteomes" id="UP001293254">
    <property type="component" value="Unassembled WGS sequence"/>
</dbReference>
<dbReference type="EMBL" id="JACGWO010000005">
    <property type="protein sequence ID" value="KAK4427858.1"/>
    <property type="molecule type" value="Genomic_DNA"/>
</dbReference>
<dbReference type="InterPro" id="IPR032675">
    <property type="entry name" value="LRR_dom_sf"/>
</dbReference>
<dbReference type="Gene3D" id="3.80.10.10">
    <property type="entry name" value="Ribonuclease Inhibitor"/>
    <property type="match status" value="1"/>
</dbReference>
<organism evidence="1 2">
    <name type="scientific">Sesamum alatum</name>
    <dbReference type="NCBI Taxonomy" id="300844"/>
    <lineage>
        <taxon>Eukaryota</taxon>
        <taxon>Viridiplantae</taxon>
        <taxon>Streptophyta</taxon>
        <taxon>Embryophyta</taxon>
        <taxon>Tracheophyta</taxon>
        <taxon>Spermatophyta</taxon>
        <taxon>Magnoliopsida</taxon>
        <taxon>eudicotyledons</taxon>
        <taxon>Gunneridae</taxon>
        <taxon>Pentapetalae</taxon>
        <taxon>asterids</taxon>
        <taxon>lamiids</taxon>
        <taxon>Lamiales</taxon>
        <taxon>Pedaliaceae</taxon>
        <taxon>Sesamum</taxon>
    </lineage>
</organism>
<dbReference type="AlphaFoldDB" id="A0AAE1YE16"/>
<sequence length="195" mass="22450">MSSNGHLLRVSVKVTNKFDCYTEERVSAFKRLLGCHSLIILCLEGHIRRLPLLHEFSSNLAKIVLVRSELTKDPMPTLEKLPKLRALVLDVDAFIGKKMVCSASGFTELRRLELSNLHYLEKWIVEDKAMLQLSNVVIVNCQKLMMKPEELEFVRHLPQLQQIRVSGMCKEFKDSISMVKDMYKVQHVPSITIEN</sequence>
<dbReference type="PANTHER" id="PTHR15140">
    <property type="entry name" value="TUBULIN-SPECIFIC CHAPERONE E"/>
    <property type="match status" value="1"/>
</dbReference>
<proteinExistence type="predicted"/>
<dbReference type="PANTHER" id="PTHR15140:SF37">
    <property type="entry name" value="UBIQUITIN-LIKE DOMAIN-CONTAINING PROTEIN"/>
    <property type="match status" value="1"/>
</dbReference>
<accession>A0AAE1YE16</accession>